<dbReference type="EMBL" id="KV454012">
    <property type="protein sequence ID" value="ODV97262.1"/>
    <property type="molecule type" value="Genomic_DNA"/>
</dbReference>
<name>A0A1E4TZT3_PACTA</name>
<organism evidence="2 3">
    <name type="scientific">Pachysolen tannophilus NRRL Y-2460</name>
    <dbReference type="NCBI Taxonomy" id="669874"/>
    <lineage>
        <taxon>Eukaryota</taxon>
        <taxon>Fungi</taxon>
        <taxon>Dikarya</taxon>
        <taxon>Ascomycota</taxon>
        <taxon>Saccharomycotina</taxon>
        <taxon>Pichiomycetes</taxon>
        <taxon>Pachysolenaceae</taxon>
        <taxon>Pachysolen</taxon>
    </lineage>
</organism>
<feature type="region of interest" description="Disordered" evidence="1">
    <location>
        <begin position="151"/>
        <end position="230"/>
    </location>
</feature>
<feature type="compositionally biased region" description="Polar residues" evidence="1">
    <location>
        <begin position="201"/>
        <end position="210"/>
    </location>
</feature>
<feature type="compositionally biased region" description="Basic residues" evidence="1">
    <location>
        <begin position="151"/>
        <end position="163"/>
    </location>
</feature>
<feature type="compositionally biased region" description="Polar residues" evidence="1">
    <location>
        <begin position="273"/>
        <end position="282"/>
    </location>
</feature>
<feature type="region of interest" description="Disordered" evidence="1">
    <location>
        <begin position="65"/>
        <end position="84"/>
    </location>
</feature>
<gene>
    <name evidence="2" type="ORF">PACTADRAFT_32736</name>
</gene>
<sequence length="419" mass="47374">MALSMKRDSSNLSLSTSSHRSFKKPRISLNRHLNKDATVLNCGYSIPIPHDQILLTRSSGYYCSSSEEEDQEDQENLSVANDNDDEDLVKTLSSKTRAPSLANKRKITLSKNKRCAGKNFKSMPSNLMNIELSRAISLYSDEDEEVDKKKMKKMKKKKSKAKKPLQDNQNCVTKVPSLLSVKDKESEVGDDEENGSSSSSALKPTNDQIDNNNNNNNNMSSSCSFNSKQRVPDYDRVARSRCFEYLVGAIDEAWARYCDATSYAEEETYGYDSPNTPTSISISDGDENESSCSGNNETEITDYDDSDFNDSKETTSPTTRYANVNVNKYMASGSCSGRVTGGQKNQHQSLQDLKDRLTNAKYYLQDFVDSDDYEDCIAFWKRWDMIKYCTIELVEDDDEDDIVENTIDELEEGRYHIVN</sequence>
<dbReference type="Proteomes" id="UP000094236">
    <property type="component" value="Unassembled WGS sequence"/>
</dbReference>
<feature type="region of interest" description="Disordered" evidence="1">
    <location>
        <begin position="1"/>
        <end position="23"/>
    </location>
</feature>
<keyword evidence="3" id="KW-1185">Reference proteome</keyword>
<feature type="compositionally biased region" description="Acidic residues" evidence="1">
    <location>
        <begin position="299"/>
        <end position="308"/>
    </location>
</feature>
<reference evidence="3" key="1">
    <citation type="submission" date="2016-05" db="EMBL/GenBank/DDBJ databases">
        <title>Comparative genomics of biotechnologically important yeasts.</title>
        <authorList>
            <consortium name="DOE Joint Genome Institute"/>
            <person name="Riley R."/>
            <person name="Haridas S."/>
            <person name="Wolfe K.H."/>
            <person name="Lopes M.R."/>
            <person name="Hittinger C.T."/>
            <person name="Goker M."/>
            <person name="Salamov A."/>
            <person name="Wisecaver J."/>
            <person name="Long T.M."/>
            <person name="Aerts A.L."/>
            <person name="Barry K."/>
            <person name="Choi C."/>
            <person name="Clum A."/>
            <person name="Coughlan A.Y."/>
            <person name="Deshpande S."/>
            <person name="Douglass A.P."/>
            <person name="Hanson S.J."/>
            <person name="Klenk H.-P."/>
            <person name="Labutti K."/>
            <person name="Lapidus A."/>
            <person name="Lindquist E."/>
            <person name="Lipzen A."/>
            <person name="Meier-Kolthoff J.P."/>
            <person name="Ohm R.A."/>
            <person name="Otillar R.P."/>
            <person name="Pangilinan J."/>
            <person name="Peng Y."/>
            <person name="Rokas A."/>
            <person name="Rosa C.A."/>
            <person name="Scheuner C."/>
            <person name="Sibirny A.A."/>
            <person name="Slot J.C."/>
            <person name="Stielow J.B."/>
            <person name="Sun H."/>
            <person name="Kurtzman C.P."/>
            <person name="Blackwell M."/>
            <person name="Grigoriev I.V."/>
            <person name="Jeffries T.W."/>
        </authorList>
    </citation>
    <scope>NUCLEOTIDE SEQUENCE [LARGE SCALE GENOMIC DNA]</scope>
    <source>
        <strain evidence="3">NRRL Y-2460</strain>
    </source>
</reference>
<accession>A0A1E4TZT3</accession>
<proteinExistence type="predicted"/>
<evidence type="ECO:0000256" key="1">
    <source>
        <dbReference type="SAM" id="MobiDB-lite"/>
    </source>
</evidence>
<feature type="compositionally biased region" description="Low complexity" evidence="1">
    <location>
        <begin position="10"/>
        <end position="19"/>
    </location>
</feature>
<evidence type="ECO:0000313" key="2">
    <source>
        <dbReference type="EMBL" id="ODV97262.1"/>
    </source>
</evidence>
<evidence type="ECO:0000313" key="3">
    <source>
        <dbReference type="Proteomes" id="UP000094236"/>
    </source>
</evidence>
<feature type="compositionally biased region" description="Low complexity" evidence="1">
    <location>
        <begin position="211"/>
        <end position="227"/>
    </location>
</feature>
<protein>
    <submittedName>
        <fullName evidence="2">Uncharacterized protein</fullName>
    </submittedName>
</protein>
<feature type="compositionally biased region" description="Acidic residues" evidence="1">
    <location>
        <begin position="66"/>
        <end position="75"/>
    </location>
</feature>
<dbReference type="AlphaFoldDB" id="A0A1E4TZT3"/>
<feature type="region of interest" description="Disordered" evidence="1">
    <location>
        <begin position="267"/>
        <end position="317"/>
    </location>
</feature>
<dbReference type="OrthoDB" id="4096201at2759"/>